<dbReference type="PANTHER" id="PTHR43394">
    <property type="entry name" value="ATP-DEPENDENT PERMEASE MDL1, MITOCHONDRIAL"/>
    <property type="match status" value="1"/>
</dbReference>
<evidence type="ECO:0000256" key="3">
    <source>
        <dbReference type="ARBA" id="ARBA00022741"/>
    </source>
</evidence>
<sequence length="710" mass="77194">MQISDDPISGCLLWLANANGTTLTLDALTDGLPLVEGRLSPSITARAAERAGLNVNLVRQSLTRLNSLLLPCIILLEDNNACLLEAVDMQQQTVQLRLPELEMQSQQLSLEEVNSRYTGIALYCRPSFRLPDGQQRTATEPEHKGHWFWSVVRANRRVYRDVLIAAFFINLFALTMPLFVMNVYDRVVPNHATETLWVLAMGAMVVVCADLVLRMLRSWFVELAASRADIKLSALIMERILGMRLKHSPQSVGSFAANVQSFESVRSFIGSMTITALIDLPFFLLFVIIIGLISWPMVIPVLVGALLIIGYALSVQAKMQQLSEVSSQASAQRNAGLIESLSSTATLKSFNATSRMQSQWEQATDFLSGCSGKQRLLGASVGAGAAWIQQVVAISMIITGVYLVIKGEMSQGALIASYMLSSRAMAPVSQTASLLTQYYQAATALKSVEDIMAHEQERDLNKPQLSRGRLRGEIEFRNVSFTYPDEETPALNNVSFHVRAGERVALLGQVGSGKSTIEKLILGLYQTSAGSILIDGVHIGQLDPAELRRHIGYVPQDVQLLSGSVYDNVTLGQTHASQERLMQAVHVSGLTRLIGPHADGMAMPVGEGGSRLSGGQRQTIAVARAVMADSSMLLLDEPTSAMDSSLENHVSKGLDQFSQGKTLLLITHKTGLLNMVERLIVLDGGTVVADGSKQQVLQALEQGSIQRAAP</sequence>
<evidence type="ECO:0000256" key="8">
    <source>
        <dbReference type="SAM" id="Phobius"/>
    </source>
</evidence>
<dbReference type="Gene3D" id="3.90.70.10">
    <property type="entry name" value="Cysteine proteinases"/>
    <property type="match status" value="1"/>
</dbReference>
<evidence type="ECO:0000313" key="13">
    <source>
        <dbReference type="Proteomes" id="UP001597048"/>
    </source>
</evidence>
<keyword evidence="13" id="KW-1185">Reference proteome</keyword>
<evidence type="ECO:0000256" key="4">
    <source>
        <dbReference type="ARBA" id="ARBA00022801"/>
    </source>
</evidence>
<proteinExistence type="predicted"/>
<dbReference type="NCBIfam" id="TIGR03375">
    <property type="entry name" value="type_I_sec_LssB"/>
    <property type="match status" value="1"/>
</dbReference>
<dbReference type="PROSITE" id="PS50929">
    <property type="entry name" value="ABC_TM1F"/>
    <property type="match status" value="1"/>
</dbReference>
<dbReference type="Pfam" id="PF00005">
    <property type="entry name" value="ABC_tran"/>
    <property type="match status" value="1"/>
</dbReference>
<keyword evidence="5" id="KW-0067">ATP-binding</keyword>
<dbReference type="PROSITE" id="PS50893">
    <property type="entry name" value="ABC_TRANSPORTER_2"/>
    <property type="match status" value="1"/>
</dbReference>
<dbReference type="InterPro" id="IPR036640">
    <property type="entry name" value="ABC1_TM_sf"/>
</dbReference>
<feature type="transmembrane region" description="Helical" evidence="8">
    <location>
        <begin position="268"/>
        <end position="289"/>
    </location>
</feature>
<dbReference type="InterPro" id="IPR003593">
    <property type="entry name" value="AAA+_ATPase"/>
</dbReference>
<reference evidence="13" key="1">
    <citation type="journal article" date="2019" name="Int. J. Syst. Evol. Microbiol.">
        <title>The Global Catalogue of Microorganisms (GCM) 10K type strain sequencing project: providing services to taxonomists for standard genome sequencing and annotation.</title>
        <authorList>
            <consortium name="The Broad Institute Genomics Platform"/>
            <consortium name="The Broad Institute Genome Sequencing Center for Infectious Disease"/>
            <person name="Wu L."/>
            <person name="Ma J."/>
        </authorList>
    </citation>
    <scope>NUCLEOTIDE SEQUENCE [LARGE SCALE GENOMIC DNA]</scope>
    <source>
        <strain evidence="13">CCUG 60525</strain>
    </source>
</reference>
<dbReference type="Proteomes" id="UP001597048">
    <property type="component" value="Unassembled WGS sequence"/>
</dbReference>
<dbReference type="InterPro" id="IPR011527">
    <property type="entry name" value="ABC1_TM_dom"/>
</dbReference>
<evidence type="ECO:0000256" key="1">
    <source>
        <dbReference type="ARBA" id="ARBA00004651"/>
    </source>
</evidence>
<dbReference type="Gene3D" id="3.40.50.300">
    <property type="entry name" value="P-loop containing nucleotide triphosphate hydrolases"/>
    <property type="match status" value="1"/>
</dbReference>
<feature type="transmembrane region" description="Helical" evidence="8">
    <location>
        <begin position="376"/>
        <end position="405"/>
    </location>
</feature>
<keyword evidence="7 8" id="KW-0472">Membrane</keyword>
<feature type="domain" description="ABC transporter" evidence="9">
    <location>
        <begin position="474"/>
        <end position="709"/>
    </location>
</feature>
<dbReference type="CDD" id="cd18587">
    <property type="entry name" value="ABC_6TM_LapB_like"/>
    <property type="match status" value="1"/>
</dbReference>
<evidence type="ECO:0000259" key="11">
    <source>
        <dbReference type="PROSITE" id="PS50990"/>
    </source>
</evidence>
<dbReference type="InterPro" id="IPR027417">
    <property type="entry name" value="P-loop_NTPase"/>
</dbReference>
<comment type="subcellular location">
    <subcellularLocation>
        <location evidence="1">Cell membrane</location>
        <topology evidence="1">Multi-pass membrane protein</topology>
    </subcellularLocation>
</comment>
<feature type="domain" description="Peptidase C39" evidence="11">
    <location>
        <begin position="2"/>
        <end position="124"/>
    </location>
</feature>
<dbReference type="InterPro" id="IPR017750">
    <property type="entry name" value="ATPase_T1SS"/>
</dbReference>
<accession>A0ABW3KDW2</accession>
<keyword evidence="3" id="KW-0547">Nucleotide-binding</keyword>
<dbReference type="Pfam" id="PF03412">
    <property type="entry name" value="Peptidase_C39"/>
    <property type="match status" value="1"/>
</dbReference>
<organism evidence="12 13">
    <name type="scientific">Oceanisphaera ostreae</name>
    <dbReference type="NCBI Taxonomy" id="914151"/>
    <lineage>
        <taxon>Bacteria</taxon>
        <taxon>Pseudomonadati</taxon>
        <taxon>Pseudomonadota</taxon>
        <taxon>Gammaproteobacteria</taxon>
        <taxon>Aeromonadales</taxon>
        <taxon>Aeromonadaceae</taxon>
        <taxon>Oceanisphaera</taxon>
    </lineage>
</organism>
<keyword evidence="4" id="KW-0378">Hydrolase</keyword>
<feature type="transmembrane region" description="Helical" evidence="8">
    <location>
        <begin position="295"/>
        <end position="313"/>
    </location>
</feature>
<dbReference type="SUPFAM" id="SSF90123">
    <property type="entry name" value="ABC transporter transmembrane region"/>
    <property type="match status" value="1"/>
</dbReference>
<protein>
    <submittedName>
        <fullName evidence="12">Type I secretion system permease/ATPase</fullName>
    </submittedName>
</protein>
<dbReference type="Gene3D" id="1.20.1560.10">
    <property type="entry name" value="ABC transporter type 1, transmembrane domain"/>
    <property type="match status" value="1"/>
</dbReference>
<feature type="transmembrane region" description="Helical" evidence="8">
    <location>
        <begin position="162"/>
        <end position="184"/>
    </location>
</feature>
<dbReference type="InterPro" id="IPR039421">
    <property type="entry name" value="Type_1_exporter"/>
</dbReference>
<comment type="caution">
    <text evidence="12">The sequence shown here is derived from an EMBL/GenBank/DDBJ whole genome shotgun (WGS) entry which is preliminary data.</text>
</comment>
<evidence type="ECO:0000256" key="5">
    <source>
        <dbReference type="ARBA" id="ARBA00022840"/>
    </source>
</evidence>
<dbReference type="PROSITE" id="PS50990">
    <property type="entry name" value="PEPTIDASE_C39"/>
    <property type="match status" value="1"/>
</dbReference>
<dbReference type="SUPFAM" id="SSF52540">
    <property type="entry name" value="P-loop containing nucleoside triphosphate hydrolases"/>
    <property type="match status" value="1"/>
</dbReference>
<dbReference type="PANTHER" id="PTHR43394:SF1">
    <property type="entry name" value="ATP-BINDING CASSETTE SUB-FAMILY B MEMBER 10, MITOCHONDRIAL"/>
    <property type="match status" value="1"/>
</dbReference>
<feature type="transmembrane region" description="Helical" evidence="8">
    <location>
        <begin position="196"/>
        <end position="213"/>
    </location>
</feature>
<keyword evidence="6 8" id="KW-1133">Transmembrane helix</keyword>
<dbReference type="Pfam" id="PF00664">
    <property type="entry name" value="ABC_membrane"/>
    <property type="match status" value="1"/>
</dbReference>
<gene>
    <name evidence="12" type="ORF">ACFQ1C_03510</name>
</gene>
<evidence type="ECO:0000313" key="12">
    <source>
        <dbReference type="EMBL" id="MFD1007224.1"/>
    </source>
</evidence>
<evidence type="ECO:0000256" key="6">
    <source>
        <dbReference type="ARBA" id="ARBA00022989"/>
    </source>
</evidence>
<keyword evidence="2 8" id="KW-0812">Transmembrane</keyword>
<evidence type="ECO:0000256" key="7">
    <source>
        <dbReference type="ARBA" id="ARBA00023136"/>
    </source>
</evidence>
<evidence type="ECO:0000259" key="10">
    <source>
        <dbReference type="PROSITE" id="PS50929"/>
    </source>
</evidence>
<feature type="domain" description="ABC transmembrane type-1" evidence="10">
    <location>
        <begin position="162"/>
        <end position="440"/>
    </location>
</feature>
<dbReference type="RefSeq" id="WP_379557146.1">
    <property type="nucleotide sequence ID" value="NZ_JBHTJS010000007.1"/>
</dbReference>
<dbReference type="EMBL" id="JBHTJS010000007">
    <property type="protein sequence ID" value="MFD1007224.1"/>
    <property type="molecule type" value="Genomic_DNA"/>
</dbReference>
<evidence type="ECO:0000259" key="9">
    <source>
        <dbReference type="PROSITE" id="PS50893"/>
    </source>
</evidence>
<dbReference type="InterPro" id="IPR003439">
    <property type="entry name" value="ABC_transporter-like_ATP-bd"/>
</dbReference>
<evidence type="ECO:0000256" key="2">
    <source>
        <dbReference type="ARBA" id="ARBA00022692"/>
    </source>
</evidence>
<dbReference type="SMART" id="SM00382">
    <property type="entry name" value="AAA"/>
    <property type="match status" value="1"/>
</dbReference>
<name>A0ABW3KDW2_9GAMM</name>
<dbReference type="InterPro" id="IPR005074">
    <property type="entry name" value="Peptidase_C39"/>
</dbReference>
<dbReference type="CDD" id="cd03245">
    <property type="entry name" value="ABCC_bacteriocin_exporters"/>
    <property type="match status" value="1"/>
</dbReference>